<evidence type="ECO:0000259" key="4">
    <source>
        <dbReference type="PROSITE" id="PS51511"/>
    </source>
</evidence>
<evidence type="ECO:0000256" key="1">
    <source>
        <dbReference type="ARBA" id="ARBA00022448"/>
    </source>
</evidence>
<dbReference type="GO" id="GO:0055037">
    <property type="term" value="C:recycling endosome"/>
    <property type="evidence" value="ECO:0007669"/>
    <property type="project" value="TreeGrafter"/>
</dbReference>
<proteinExistence type="predicted"/>
<feature type="region of interest" description="Disordered" evidence="3">
    <location>
        <begin position="952"/>
        <end position="977"/>
    </location>
</feature>
<feature type="region of interest" description="Disordered" evidence="3">
    <location>
        <begin position="626"/>
        <end position="673"/>
    </location>
</feature>
<dbReference type="RefSeq" id="XP_054846433.1">
    <property type="nucleotide sequence ID" value="XM_054990458.1"/>
</dbReference>
<keyword evidence="5" id="KW-1185">Reference proteome</keyword>
<name>A0AA97JVY4_EUBMA</name>
<feature type="domain" description="FIP-RBD" evidence="4">
    <location>
        <begin position="1159"/>
        <end position="1221"/>
    </location>
</feature>
<sequence length="1230" mass="128281">MFDLSVKEKPRSPFGKLKDKVKGRRQYDLESASAIIPSSSGALEEDFGLGGKKAKGGSGFFFKNKLRKSSLTQSSTSLGSDSTVSSASSVVGLSASEVGAAPSPSRHSSLPANRSVRDFLPSPKLTHKRAFSDEASQINLLPESKSAQSLKPQGEPVSRSSLCINGSHIYCEEPSPKPAVCPAAAAAHQSRPKKPAESFSTGPPAPESVPPLWSSSSFQRPPQKDPPRFIPSPPILAAQEEDKLSVKTLALSKRSRAKMDEGVHAEGKPVQVAMPMVFSAKAGRGRPPEEAQEDEKRTQAGFCQDSSKDDAGKSCTVESAGHVVAGGRPEGEKSNSWFSMKDGQDPSQRPSSQAGLLATAGVAKDTCVSEDHGPSSFLRAGPLQPESAPQSVSAFEPVAAASPPLEWGDPFDAFATSRLRPEAQREPLPHRNAAWGGLTDGDPSEDAGLPEISAGLPLRWPSEPGGSPGTAPEETLVGGGSPPPPPQGAGLPVGAPEEDASVGVSRSWREPTLVAVEAKAADSWREAPRASPAESSSTFSGSQLPLGQASESDAVLCGSSEKSPLSTPREGKLDRPAVLPLGACITAEAERQEDALASMHKWGSARQEQTVLQLSPTPSKARLLEEADSPHLMPGCSADEGRGVPWESGEQRGGQGRQGIEAAPPKPPRRFTPLSLEGEANEAVWGVQVSWQAGAEGCEDQAGPVGVEVPCQGPPGNDGSAPRAAAAVIGAGGKSLGCGPEGLLLPAADEGPARANELTGQASPLGDSVLAISEGAGGAEQLGTCPGKPGQSAVGGEPGSVLSPGLSTLQVPRPLPVAEEGPRPSGRPQELEPRPSVLFWTALEDQLLTSSWNRASLKQQHPGLGEDTSDMGSSLGQGDGAALALPEVDRTGSPGKQAPPAASAYPQVLASGTLKQGHRGSSVSDSELSSSWSDDRVIDFKKADFWQVEKEEESSRRDAVGVPGNPFVSRTSPQNNPFVERPPDVLPALQVCPAEGVSCRDLHAGDALPGLLPANPSRGQPVAPFLHDSQPLAFSTPSLEAASSSCTFDFPSPIVPPASSGGSAAGNLLAACLPLALPSPSTDASAPSVLPVESQPADEVPVQQTTSPHPVKPISTARQVEKQRRSSLPLSQEKLKPKSTSSDDSVPPALKLDKTDLKRDPSLPDCSAKYYHLTHDELIQLVLKREAELSRKQEHIRELENYIDRLLVRIMEQSPTLLQIPLGGGAKAAK</sequence>
<gene>
    <name evidence="6" type="primary">LOC129337013</name>
</gene>
<evidence type="ECO:0000313" key="6">
    <source>
        <dbReference type="RefSeq" id="XP_054846433.1"/>
    </source>
</evidence>
<dbReference type="GO" id="GO:0005769">
    <property type="term" value="C:early endosome"/>
    <property type="evidence" value="ECO:0007669"/>
    <property type="project" value="TreeGrafter"/>
</dbReference>
<reference evidence="6" key="1">
    <citation type="submission" date="2025-08" db="UniProtKB">
        <authorList>
            <consortium name="RefSeq"/>
        </authorList>
    </citation>
    <scope>IDENTIFICATION</scope>
    <source>
        <tissue evidence="6">Blood</tissue>
    </source>
</reference>
<feature type="region of interest" description="Disordered" evidence="3">
    <location>
        <begin position="280"/>
        <end position="507"/>
    </location>
</feature>
<dbReference type="Proteomes" id="UP001190640">
    <property type="component" value="Chromosome 10"/>
</dbReference>
<dbReference type="FunFam" id="1.20.5.2440:FF:000004">
    <property type="entry name" value="rab11 family-interacting protein 5 isoform X2"/>
    <property type="match status" value="1"/>
</dbReference>
<dbReference type="InterPro" id="IPR037789">
    <property type="entry name" value="FIP_classI"/>
</dbReference>
<feature type="region of interest" description="Disordered" evidence="3">
    <location>
        <begin position="175"/>
        <end position="242"/>
    </location>
</feature>
<dbReference type="SUPFAM" id="SSF144270">
    <property type="entry name" value="Eferin C-derminal domain-like"/>
    <property type="match status" value="1"/>
</dbReference>
<dbReference type="GO" id="GO:0031267">
    <property type="term" value="F:small GTPase binding"/>
    <property type="evidence" value="ECO:0007669"/>
    <property type="project" value="InterPro"/>
</dbReference>
<keyword evidence="2" id="KW-0597">Phosphoprotein</keyword>
<dbReference type="InterPro" id="IPR037245">
    <property type="entry name" value="FIP-RBD_C_sf"/>
</dbReference>
<dbReference type="PANTHER" id="PTHR15746">
    <property type="entry name" value="RAB11-RELATED"/>
    <property type="match status" value="1"/>
</dbReference>
<dbReference type="GO" id="GO:0005739">
    <property type="term" value="C:mitochondrion"/>
    <property type="evidence" value="ECO:0007669"/>
    <property type="project" value="TreeGrafter"/>
</dbReference>
<dbReference type="AlphaFoldDB" id="A0AA97JVY4"/>
<feature type="region of interest" description="Disordered" evidence="3">
    <location>
        <begin position="1083"/>
        <end position="1159"/>
    </location>
</feature>
<dbReference type="PROSITE" id="PS51511">
    <property type="entry name" value="FIP_RBD"/>
    <property type="match status" value="1"/>
</dbReference>
<feature type="region of interest" description="Disordered" evidence="3">
    <location>
        <begin position="519"/>
        <end position="574"/>
    </location>
</feature>
<protein>
    <submittedName>
        <fullName evidence="6">Rab11 family-interacting protein 1-like</fullName>
    </submittedName>
</protein>
<dbReference type="GO" id="GO:0045335">
    <property type="term" value="C:phagocytic vesicle"/>
    <property type="evidence" value="ECO:0007669"/>
    <property type="project" value="TreeGrafter"/>
</dbReference>
<feature type="compositionally biased region" description="Polar residues" evidence="3">
    <location>
        <begin position="538"/>
        <end position="551"/>
    </location>
</feature>
<accession>A0AA97JVY4</accession>
<feature type="compositionally biased region" description="Basic and acidic residues" evidence="3">
    <location>
        <begin position="519"/>
        <end position="528"/>
    </location>
</feature>
<dbReference type="InterPro" id="IPR019018">
    <property type="entry name" value="Rab-bd_FIP-RBD"/>
</dbReference>
<feature type="region of interest" description="Disordered" evidence="3">
    <location>
        <begin position="97"/>
        <end position="158"/>
    </location>
</feature>
<keyword evidence="1" id="KW-0813">Transport</keyword>
<dbReference type="Gene3D" id="1.20.5.2440">
    <property type="match status" value="1"/>
</dbReference>
<feature type="compositionally biased region" description="Polar residues" evidence="3">
    <location>
        <begin position="134"/>
        <end position="151"/>
    </location>
</feature>
<feature type="compositionally biased region" description="Polar residues" evidence="3">
    <location>
        <begin position="345"/>
        <end position="354"/>
    </location>
</feature>
<dbReference type="Pfam" id="PF09457">
    <property type="entry name" value="RBD-FIP"/>
    <property type="match status" value="1"/>
</dbReference>
<evidence type="ECO:0000313" key="5">
    <source>
        <dbReference type="Proteomes" id="UP001190640"/>
    </source>
</evidence>
<feature type="region of interest" description="Disordered" evidence="3">
    <location>
        <begin position="780"/>
        <end position="832"/>
    </location>
</feature>
<feature type="region of interest" description="Disordered" evidence="3">
    <location>
        <begin position="859"/>
        <end position="880"/>
    </location>
</feature>
<feature type="compositionally biased region" description="Polar residues" evidence="3">
    <location>
        <begin position="968"/>
        <end position="977"/>
    </location>
</feature>
<evidence type="ECO:0000256" key="3">
    <source>
        <dbReference type="SAM" id="MobiDB-lite"/>
    </source>
</evidence>
<dbReference type="GO" id="GO:0045055">
    <property type="term" value="P:regulated exocytosis"/>
    <property type="evidence" value="ECO:0007669"/>
    <property type="project" value="TreeGrafter"/>
</dbReference>
<organism evidence="5 6">
    <name type="scientific">Eublepharis macularius</name>
    <name type="common">Leopard gecko</name>
    <name type="synonym">Cyrtodactylus macularius</name>
    <dbReference type="NCBI Taxonomy" id="481883"/>
    <lineage>
        <taxon>Eukaryota</taxon>
        <taxon>Metazoa</taxon>
        <taxon>Chordata</taxon>
        <taxon>Craniata</taxon>
        <taxon>Vertebrata</taxon>
        <taxon>Euteleostomi</taxon>
        <taxon>Lepidosauria</taxon>
        <taxon>Squamata</taxon>
        <taxon>Bifurcata</taxon>
        <taxon>Gekkota</taxon>
        <taxon>Eublepharidae</taxon>
        <taxon>Eublepharinae</taxon>
        <taxon>Eublepharis</taxon>
    </lineage>
</organism>
<dbReference type="KEGG" id="emc:129337013"/>
<dbReference type="GO" id="GO:0030141">
    <property type="term" value="C:secretory granule"/>
    <property type="evidence" value="ECO:0007669"/>
    <property type="project" value="TreeGrafter"/>
</dbReference>
<feature type="compositionally biased region" description="Low complexity" evidence="3">
    <location>
        <begin position="178"/>
        <end position="187"/>
    </location>
</feature>
<feature type="compositionally biased region" description="Basic and acidic residues" evidence="3">
    <location>
        <begin position="286"/>
        <end position="298"/>
    </location>
</feature>
<dbReference type="PANTHER" id="PTHR15746:SF14">
    <property type="entry name" value="RAB11 FAMILY-INTERACTING PROTEIN 5"/>
    <property type="match status" value="1"/>
</dbReference>
<dbReference type="GeneID" id="129337013"/>
<evidence type="ECO:0000256" key="2">
    <source>
        <dbReference type="ARBA" id="ARBA00022553"/>
    </source>
</evidence>
<feature type="compositionally biased region" description="Basic and acidic residues" evidence="3">
    <location>
        <begin position="419"/>
        <end position="429"/>
    </location>
</feature>